<name>A0A507AY83_9PEZI</name>
<feature type="compositionally biased region" description="Low complexity" evidence="2">
    <location>
        <begin position="243"/>
        <end position="253"/>
    </location>
</feature>
<dbReference type="GeneID" id="41968227"/>
<protein>
    <submittedName>
        <fullName evidence="3">Uncharacterized protein</fullName>
    </submittedName>
</protein>
<organism evidence="3 4">
    <name type="scientific">Thyridium curvatum</name>
    <dbReference type="NCBI Taxonomy" id="1093900"/>
    <lineage>
        <taxon>Eukaryota</taxon>
        <taxon>Fungi</taxon>
        <taxon>Dikarya</taxon>
        <taxon>Ascomycota</taxon>
        <taxon>Pezizomycotina</taxon>
        <taxon>Sordariomycetes</taxon>
        <taxon>Sordariomycetidae</taxon>
        <taxon>Thyridiales</taxon>
        <taxon>Thyridiaceae</taxon>
        <taxon>Thyridium</taxon>
    </lineage>
</organism>
<evidence type="ECO:0000313" key="3">
    <source>
        <dbReference type="EMBL" id="TPX12603.1"/>
    </source>
</evidence>
<keyword evidence="1" id="KW-0175">Coiled coil</keyword>
<feature type="compositionally biased region" description="Basic and acidic residues" evidence="2">
    <location>
        <begin position="227"/>
        <end position="242"/>
    </location>
</feature>
<evidence type="ECO:0000256" key="1">
    <source>
        <dbReference type="SAM" id="Coils"/>
    </source>
</evidence>
<evidence type="ECO:0000313" key="4">
    <source>
        <dbReference type="Proteomes" id="UP000319257"/>
    </source>
</evidence>
<dbReference type="Proteomes" id="UP000319257">
    <property type="component" value="Unassembled WGS sequence"/>
</dbReference>
<dbReference type="InParanoid" id="A0A507AY83"/>
<feature type="region of interest" description="Disordered" evidence="2">
    <location>
        <begin position="227"/>
        <end position="253"/>
    </location>
</feature>
<accession>A0A507AY83</accession>
<dbReference type="EMBL" id="SKBQ01000003">
    <property type="protein sequence ID" value="TPX12603.1"/>
    <property type="molecule type" value="Genomic_DNA"/>
</dbReference>
<evidence type="ECO:0000256" key="2">
    <source>
        <dbReference type="SAM" id="MobiDB-lite"/>
    </source>
</evidence>
<reference evidence="3 4" key="1">
    <citation type="submission" date="2019-06" db="EMBL/GenBank/DDBJ databases">
        <title>Draft genome sequence of the filamentous fungus Phialemoniopsis curvata isolated from diesel fuel.</title>
        <authorList>
            <person name="Varaljay V.A."/>
            <person name="Lyon W.J."/>
            <person name="Crouch A.L."/>
            <person name="Drake C.E."/>
            <person name="Hollomon J.M."/>
            <person name="Nadeau L.J."/>
            <person name="Nunn H.S."/>
            <person name="Stevenson B.S."/>
            <person name="Bojanowski C.L."/>
            <person name="Crookes-Goodson W.J."/>
        </authorList>
    </citation>
    <scope>NUCLEOTIDE SEQUENCE [LARGE SCALE GENOMIC DNA]</scope>
    <source>
        <strain evidence="3 4">D216</strain>
    </source>
</reference>
<feature type="coiled-coil region" evidence="1">
    <location>
        <begin position="374"/>
        <end position="415"/>
    </location>
</feature>
<feature type="compositionally biased region" description="Polar residues" evidence="2">
    <location>
        <begin position="11"/>
        <end position="25"/>
    </location>
</feature>
<feature type="region of interest" description="Disordered" evidence="2">
    <location>
        <begin position="1"/>
        <end position="140"/>
    </location>
</feature>
<keyword evidence="4" id="KW-1185">Reference proteome</keyword>
<proteinExistence type="predicted"/>
<dbReference type="AlphaFoldDB" id="A0A507AY83"/>
<dbReference type="RefSeq" id="XP_030994314.1">
    <property type="nucleotide sequence ID" value="XM_031142587.1"/>
</dbReference>
<feature type="compositionally biased region" description="Low complexity" evidence="2">
    <location>
        <begin position="43"/>
        <end position="56"/>
    </location>
</feature>
<sequence length="557" mass="62990">MPPKLRGKKSAVSQNQKQKRGTQSVAAPAPSEEPIEDCIWVRSGSSSPIPEMMPPSRTARGRSAQTPIVIGDVDEDNQIMNPPSPKRKQFVNIKDDSPRRKRVRYGLATPEAHMFRRTPAPLQPVNQLGGFPIPADSTKKNTTFEAEKLRAENRALRQQLDQAPAQLELLKQAKQSDDSAKDRLLAKVRELEQKNAQAEAAKLGLQQDLSQAKESMDQLRNTNHELAAARDASKAAEAEARAAQEQSKAAEEQASTQYRKIASALYESSMSLQCRQLDIEKLKQEKAEAIVGQDQELKEAWDETDRIRNLNRKLVRESDKKLESINLLKQEITGKDETIHCLRTKIRDQTKSIAEMKVLLQQRDADTAHNVDMLRASEDEVTRQQEEIDRLGRANDIAQSALIHLQETLEDYDREAARRDHEHDQIVQELEREKSGNFRLSLDEALDAYWRRYDQAVLDQEQHDAEGQQLGAAVPAAGLASGVKLEEDHDEGIQSLNEGHDWALVNADLDRVKCSYDELMQFAVERSHSMVELGRDLVKIGNNFYKFFPDAKEEEDD</sequence>
<gene>
    <name evidence="3" type="ORF">E0L32_000780</name>
</gene>
<comment type="caution">
    <text evidence="3">The sequence shown here is derived from an EMBL/GenBank/DDBJ whole genome shotgun (WGS) entry which is preliminary data.</text>
</comment>